<reference evidence="2" key="1">
    <citation type="journal article" date="2020" name="Cell">
        <title>Large-Scale Comparative Analyses of Tick Genomes Elucidate Their Genetic Diversity and Vector Capacities.</title>
        <authorList>
            <consortium name="Tick Genome and Microbiome Consortium (TIGMIC)"/>
            <person name="Jia N."/>
            <person name="Wang J."/>
            <person name="Shi W."/>
            <person name="Du L."/>
            <person name="Sun Y."/>
            <person name="Zhan W."/>
            <person name="Jiang J.F."/>
            <person name="Wang Q."/>
            <person name="Zhang B."/>
            <person name="Ji P."/>
            <person name="Bell-Sakyi L."/>
            <person name="Cui X.M."/>
            <person name="Yuan T.T."/>
            <person name="Jiang B.G."/>
            <person name="Yang W.F."/>
            <person name="Lam T.T."/>
            <person name="Chang Q.C."/>
            <person name="Ding S.J."/>
            <person name="Wang X.J."/>
            <person name="Zhu J.G."/>
            <person name="Ruan X.D."/>
            <person name="Zhao L."/>
            <person name="Wei J.T."/>
            <person name="Ye R.Z."/>
            <person name="Que T.C."/>
            <person name="Du C.H."/>
            <person name="Zhou Y.H."/>
            <person name="Cheng J.X."/>
            <person name="Dai P.F."/>
            <person name="Guo W.B."/>
            <person name="Han X.H."/>
            <person name="Huang E.J."/>
            <person name="Li L.F."/>
            <person name="Wei W."/>
            <person name="Gao Y.C."/>
            <person name="Liu J.Z."/>
            <person name="Shao H.Z."/>
            <person name="Wang X."/>
            <person name="Wang C.C."/>
            <person name="Yang T.C."/>
            <person name="Huo Q.B."/>
            <person name="Li W."/>
            <person name="Chen H.Y."/>
            <person name="Chen S.E."/>
            <person name="Zhou L.G."/>
            <person name="Ni X.B."/>
            <person name="Tian J.H."/>
            <person name="Sheng Y."/>
            <person name="Liu T."/>
            <person name="Pan Y.S."/>
            <person name="Xia L.Y."/>
            <person name="Li J."/>
            <person name="Zhao F."/>
            <person name="Cao W.C."/>
        </authorList>
    </citation>
    <scope>NUCLEOTIDE SEQUENCE</scope>
    <source>
        <strain evidence="2">Rmic-2018</strain>
    </source>
</reference>
<gene>
    <name evidence="2" type="ORF">HPB51_024357</name>
</gene>
<accession>A0A9J6D8A1</accession>
<evidence type="ECO:0000313" key="2">
    <source>
        <dbReference type="EMBL" id="KAH8010007.1"/>
    </source>
</evidence>
<keyword evidence="3" id="KW-1185">Reference proteome</keyword>
<dbReference type="EMBL" id="JABSTU010000011">
    <property type="protein sequence ID" value="KAH8010007.1"/>
    <property type="molecule type" value="Genomic_DNA"/>
</dbReference>
<name>A0A9J6D8A1_RHIMP</name>
<comment type="caution">
    <text evidence="2">The sequence shown here is derived from an EMBL/GenBank/DDBJ whole genome shotgun (WGS) entry which is preliminary data.</text>
</comment>
<evidence type="ECO:0000256" key="1">
    <source>
        <dbReference type="SAM" id="MobiDB-lite"/>
    </source>
</evidence>
<protein>
    <submittedName>
        <fullName evidence="2">Uncharacterized protein</fullName>
    </submittedName>
</protein>
<organism evidence="2 3">
    <name type="scientific">Rhipicephalus microplus</name>
    <name type="common">Cattle tick</name>
    <name type="synonym">Boophilus microplus</name>
    <dbReference type="NCBI Taxonomy" id="6941"/>
    <lineage>
        <taxon>Eukaryota</taxon>
        <taxon>Metazoa</taxon>
        <taxon>Ecdysozoa</taxon>
        <taxon>Arthropoda</taxon>
        <taxon>Chelicerata</taxon>
        <taxon>Arachnida</taxon>
        <taxon>Acari</taxon>
        <taxon>Parasitiformes</taxon>
        <taxon>Ixodida</taxon>
        <taxon>Ixodoidea</taxon>
        <taxon>Ixodidae</taxon>
        <taxon>Rhipicephalinae</taxon>
        <taxon>Rhipicephalus</taxon>
        <taxon>Boophilus</taxon>
    </lineage>
</organism>
<proteinExistence type="predicted"/>
<feature type="region of interest" description="Disordered" evidence="1">
    <location>
        <begin position="39"/>
        <end position="66"/>
    </location>
</feature>
<sequence length="177" mass="20098">MTPRNGIFEWRSTTPTRQPSFGEVINLLTNVRRLNRNVSRGATTVAPAQRRRHLPPAGQDQGRTELPARPVSALGCVSVVRPCVRLEHGGSPRQRWEDDEALLRFGYLRRCFPECAARRKMVSEHSRAPCQRAMTSITWGQCQDGDDLLMIAQRTIRRHVGRHARARRPRIVSANSV</sequence>
<dbReference type="AlphaFoldDB" id="A0A9J6D8A1"/>
<dbReference type="Proteomes" id="UP000821866">
    <property type="component" value="Chromosome 9"/>
</dbReference>
<reference evidence="2" key="2">
    <citation type="submission" date="2021-09" db="EMBL/GenBank/DDBJ databases">
        <authorList>
            <person name="Jia N."/>
            <person name="Wang J."/>
            <person name="Shi W."/>
            <person name="Du L."/>
            <person name="Sun Y."/>
            <person name="Zhan W."/>
            <person name="Jiang J."/>
            <person name="Wang Q."/>
            <person name="Zhang B."/>
            <person name="Ji P."/>
            <person name="Sakyi L.B."/>
            <person name="Cui X."/>
            <person name="Yuan T."/>
            <person name="Jiang B."/>
            <person name="Yang W."/>
            <person name="Lam T.T.-Y."/>
            <person name="Chang Q."/>
            <person name="Ding S."/>
            <person name="Wang X."/>
            <person name="Zhu J."/>
            <person name="Ruan X."/>
            <person name="Zhao L."/>
            <person name="Wei J."/>
            <person name="Que T."/>
            <person name="Du C."/>
            <person name="Cheng J."/>
            <person name="Dai P."/>
            <person name="Han X."/>
            <person name="Huang E."/>
            <person name="Gao Y."/>
            <person name="Liu J."/>
            <person name="Shao H."/>
            <person name="Ye R."/>
            <person name="Li L."/>
            <person name="Wei W."/>
            <person name="Wang X."/>
            <person name="Wang C."/>
            <person name="Huo Q."/>
            <person name="Li W."/>
            <person name="Guo W."/>
            <person name="Chen H."/>
            <person name="Chen S."/>
            <person name="Zhou L."/>
            <person name="Zhou L."/>
            <person name="Ni X."/>
            <person name="Tian J."/>
            <person name="Zhou Y."/>
            <person name="Sheng Y."/>
            <person name="Liu T."/>
            <person name="Pan Y."/>
            <person name="Xia L."/>
            <person name="Li J."/>
            <person name="Zhao F."/>
            <person name="Cao W."/>
        </authorList>
    </citation>
    <scope>NUCLEOTIDE SEQUENCE</scope>
    <source>
        <strain evidence="2">Rmic-2018</strain>
        <tissue evidence="2">Larvae</tissue>
    </source>
</reference>
<evidence type="ECO:0000313" key="3">
    <source>
        <dbReference type="Proteomes" id="UP000821866"/>
    </source>
</evidence>